<feature type="domain" description="Glycosyltransferase 2-like" evidence="2">
    <location>
        <begin position="3"/>
        <end position="96"/>
    </location>
</feature>
<sequence>MISLCMIVRNEEQNLENCLKNIKNKIDEIVIVDTGSTDKTIEIAKKYTDKVFKFKWCDDFAAARNYSVERAKNDWILVLDADEAVDFFNKEALDKFINLNGKQLGRIKIINTLEDAGGKKQLTERVSRIFNKKYFKYYGMIHEQIVPINEVNYKISDVDIIVNHIGYEKDVVNSKGKIARNKELLQKAILENPRDSYLYYQLGKTFFMAKDYEKAEMNFENALKLGVNEKYEYAEDLIESYGYTLINLKKYKEALALEKYEAAYKNIADFNFVMALIYMNNANFKEAVMKFEHCKTSTECKIEGTNSYLADYNIGVIYECLGFADEAVKHYKACKNYSLALNRLKLLHKL</sequence>
<name>A0ABW8TH90_9CLOT</name>
<dbReference type="InterPro" id="IPR001173">
    <property type="entry name" value="Glyco_trans_2-like"/>
</dbReference>
<proteinExistence type="predicted"/>
<dbReference type="EC" id="2.4.-.-" evidence="3"/>
<dbReference type="RefSeq" id="WP_406788307.1">
    <property type="nucleotide sequence ID" value="NZ_JBJIAA010000011.1"/>
</dbReference>
<dbReference type="SUPFAM" id="SSF53448">
    <property type="entry name" value="Nucleotide-diphospho-sugar transferases"/>
    <property type="match status" value="1"/>
</dbReference>
<evidence type="ECO:0000313" key="3">
    <source>
        <dbReference type="EMBL" id="MFL0251657.1"/>
    </source>
</evidence>
<dbReference type="EMBL" id="JBJIAA010000011">
    <property type="protein sequence ID" value="MFL0251657.1"/>
    <property type="molecule type" value="Genomic_DNA"/>
</dbReference>
<dbReference type="PANTHER" id="PTHR43630:SF2">
    <property type="entry name" value="GLYCOSYLTRANSFERASE"/>
    <property type="match status" value="1"/>
</dbReference>
<dbReference type="Gene3D" id="1.25.40.10">
    <property type="entry name" value="Tetratricopeptide repeat domain"/>
    <property type="match status" value="2"/>
</dbReference>
<dbReference type="Gene3D" id="3.90.550.10">
    <property type="entry name" value="Spore Coat Polysaccharide Biosynthesis Protein SpsA, Chain A"/>
    <property type="match status" value="1"/>
</dbReference>
<protein>
    <submittedName>
        <fullName evidence="3">Glycosyltransferase</fullName>
        <ecNumber evidence="3">2.4.-.-</ecNumber>
    </submittedName>
</protein>
<dbReference type="InterPro" id="IPR019734">
    <property type="entry name" value="TPR_rpt"/>
</dbReference>
<dbReference type="PANTHER" id="PTHR43630">
    <property type="entry name" value="POLY-BETA-1,6-N-ACETYL-D-GLUCOSAMINE SYNTHASE"/>
    <property type="match status" value="1"/>
</dbReference>
<keyword evidence="3" id="KW-0808">Transferase</keyword>
<dbReference type="SUPFAM" id="SSF48452">
    <property type="entry name" value="TPR-like"/>
    <property type="match status" value="1"/>
</dbReference>
<dbReference type="InterPro" id="IPR011990">
    <property type="entry name" value="TPR-like_helical_dom_sf"/>
</dbReference>
<dbReference type="Pfam" id="PF13431">
    <property type="entry name" value="TPR_17"/>
    <property type="match status" value="1"/>
</dbReference>
<accession>A0ABW8TH90</accession>
<dbReference type="PROSITE" id="PS50005">
    <property type="entry name" value="TPR"/>
    <property type="match status" value="1"/>
</dbReference>
<evidence type="ECO:0000256" key="1">
    <source>
        <dbReference type="PROSITE-ProRule" id="PRU00339"/>
    </source>
</evidence>
<reference evidence="3 4" key="1">
    <citation type="submission" date="2024-11" db="EMBL/GenBank/DDBJ databases">
        <authorList>
            <person name="Heng Y.C."/>
            <person name="Lim A.C.H."/>
            <person name="Lee J.K.Y."/>
            <person name="Kittelmann S."/>
        </authorList>
    </citation>
    <scope>NUCLEOTIDE SEQUENCE [LARGE SCALE GENOMIC DNA]</scope>
    <source>
        <strain evidence="3 4">WILCCON 0114</strain>
    </source>
</reference>
<gene>
    <name evidence="3" type="ORF">ACJDT4_14635</name>
</gene>
<dbReference type="Proteomes" id="UP001623592">
    <property type="component" value="Unassembled WGS sequence"/>
</dbReference>
<dbReference type="GO" id="GO:0016757">
    <property type="term" value="F:glycosyltransferase activity"/>
    <property type="evidence" value="ECO:0007669"/>
    <property type="project" value="UniProtKB-KW"/>
</dbReference>
<dbReference type="Pfam" id="PF00535">
    <property type="entry name" value="Glycos_transf_2"/>
    <property type="match status" value="1"/>
</dbReference>
<feature type="repeat" description="TPR" evidence="1">
    <location>
        <begin position="196"/>
        <end position="229"/>
    </location>
</feature>
<evidence type="ECO:0000259" key="2">
    <source>
        <dbReference type="Pfam" id="PF00535"/>
    </source>
</evidence>
<dbReference type="InterPro" id="IPR029044">
    <property type="entry name" value="Nucleotide-diphossugar_trans"/>
</dbReference>
<keyword evidence="3" id="KW-0328">Glycosyltransferase</keyword>
<dbReference type="CDD" id="cd02511">
    <property type="entry name" value="Beta4Glucosyltransferase"/>
    <property type="match status" value="1"/>
</dbReference>
<keyword evidence="4" id="KW-1185">Reference proteome</keyword>
<organism evidence="3 4">
    <name type="scientific">Clostridium neuense</name>
    <dbReference type="NCBI Taxonomy" id="1728934"/>
    <lineage>
        <taxon>Bacteria</taxon>
        <taxon>Bacillati</taxon>
        <taxon>Bacillota</taxon>
        <taxon>Clostridia</taxon>
        <taxon>Eubacteriales</taxon>
        <taxon>Clostridiaceae</taxon>
        <taxon>Clostridium</taxon>
    </lineage>
</organism>
<keyword evidence="1" id="KW-0802">TPR repeat</keyword>
<evidence type="ECO:0000313" key="4">
    <source>
        <dbReference type="Proteomes" id="UP001623592"/>
    </source>
</evidence>
<comment type="caution">
    <text evidence="3">The sequence shown here is derived from an EMBL/GenBank/DDBJ whole genome shotgun (WGS) entry which is preliminary data.</text>
</comment>